<dbReference type="SMART" id="SM00342">
    <property type="entry name" value="HTH_ARAC"/>
    <property type="match status" value="1"/>
</dbReference>
<dbReference type="InterPro" id="IPR018062">
    <property type="entry name" value="HTH_AraC-typ_CS"/>
</dbReference>
<dbReference type="SUPFAM" id="SSF46689">
    <property type="entry name" value="Homeodomain-like"/>
    <property type="match status" value="1"/>
</dbReference>
<dbReference type="Gene3D" id="3.40.50.880">
    <property type="match status" value="1"/>
</dbReference>
<evidence type="ECO:0000313" key="5">
    <source>
        <dbReference type="EMBL" id="QBK31672.1"/>
    </source>
</evidence>
<keyword evidence="2" id="KW-0238">DNA-binding</keyword>
<dbReference type="PANTHER" id="PTHR43130">
    <property type="entry name" value="ARAC-FAMILY TRANSCRIPTIONAL REGULATOR"/>
    <property type="match status" value="1"/>
</dbReference>
<proteinExistence type="predicted"/>
<evidence type="ECO:0000259" key="4">
    <source>
        <dbReference type="PROSITE" id="PS01124"/>
    </source>
</evidence>
<dbReference type="PROSITE" id="PS00041">
    <property type="entry name" value="HTH_ARAC_FAMILY_1"/>
    <property type="match status" value="1"/>
</dbReference>
<dbReference type="SUPFAM" id="SSF52317">
    <property type="entry name" value="Class I glutamine amidotransferase-like"/>
    <property type="match status" value="1"/>
</dbReference>
<dbReference type="InterPro" id="IPR018060">
    <property type="entry name" value="HTH_AraC"/>
</dbReference>
<feature type="domain" description="HTH araC/xylS-type" evidence="4">
    <location>
        <begin position="226"/>
        <end position="329"/>
    </location>
</feature>
<reference evidence="5 6" key="1">
    <citation type="journal article" date="2017" name="Int. J. Syst. Evol. Microbiol.">
        <title>Roseitalea porphyridii gen. nov., sp. nov., isolated from a red alga, and reclassification of Hoeflea suaedae Chung et al. 2013 as Pseudohoeflea suaedae gen. nov., comb. nov.</title>
        <authorList>
            <person name="Hyeon J.W."/>
            <person name="Jeong S.E."/>
            <person name="Baek K."/>
            <person name="Jeon C.O."/>
        </authorList>
    </citation>
    <scope>NUCLEOTIDE SEQUENCE [LARGE SCALE GENOMIC DNA]</scope>
    <source>
        <strain evidence="5 6">MA7-20</strain>
    </source>
</reference>
<name>A0A4P6V2P5_9HYPH</name>
<dbReference type="OrthoDB" id="9793422at2"/>
<dbReference type="InterPro" id="IPR029062">
    <property type="entry name" value="Class_I_gatase-like"/>
</dbReference>
<dbReference type="CDD" id="cd03137">
    <property type="entry name" value="GATase1_AraC_1"/>
    <property type="match status" value="1"/>
</dbReference>
<dbReference type="PANTHER" id="PTHR43130:SF3">
    <property type="entry name" value="HTH-TYPE TRANSCRIPTIONAL REGULATOR RV1931C"/>
    <property type="match status" value="1"/>
</dbReference>
<keyword evidence="3" id="KW-0804">Transcription</keyword>
<keyword evidence="6" id="KW-1185">Reference proteome</keyword>
<sequence>MTGDPQNPPNRRRIAFFALDGVQSLDVTGPMEAFAVANRFGGAYDLVLSSLRAPSIATHAGFSIGPAVPAESLTSPLDTLVVCGGSEQAMLDARDDGTIIDVLRRHASRARRTVSICTGAFVLAAAGLLDGRRAATHWNAAERFSALFPNVQLDDDAIFVADPPYYTSAGVTAGIDLSLALIEADHGHYVALSVARQLVLFLRRPGGQAQFGVGLGVPASAPEPIQKLAMRIIEDPSGELHGEGRRVPDLAALVNMSERTFLRTFTKAAGTTPAKFVEEARLTRAKALLEETVDNLDGIAHQAGYGSVDALLRSFQRKVGITPTAYRERFHISSSAMPFRTHEARQ</sequence>
<dbReference type="Pfam" id="PF01965">
    <property type="entry name" value="DJ-1_PfpI"/>
    <property type="match status" value="1"/>
</dbReference>
<dbReference type="InterPro" id="IPR009057">
    <property type="entry name" value="Homeodomain-like_sf"/>
</dbReference>
<accession>A0A4P6V2P5</accession>
<dbReference type="GO" id="GO:0003700">
    <property type="term" value="F:DNA-binding transcription factor activity"/>
    <property type="evidence" value="ECO:0007669"/>
    <property type="project" value="InterPro"/>
</dbReference>
<dbReference type="PROSITE" id="PS01124">
    <property type="entry name" value="HTH_ARAC_FAMILY_2"/>
    <property type="match status" value="1"/>
</dbReference>
<evidence type="ECO:0000256" key="1">
    <source>
        <dbReference type="ARBA" id="ARBA00023015"/>
    </source>
</evidence>
<dbReference type="AlphaFoldDB" id="A0A4P6V2P5"/>
<evidence type="ECO:0000313" key="6">
    <source>
        <dbReference type="Proteomes" id="UP000293719"/>
    </source>
</evidence>
<dbReference type="GeneID" id="90768476"/>
<dbReference type="InterPro" id="IPR002818">
    <property type="entry name" value="DJ-1/PfpI"/>
</dbReference>
<keyword evidence="1" id="KW-0805">Transcription regulation</keyword>
<dbReference type="Gene3D" id="1.10.10.60">
    <property type="entry name" value="Homeodomain-like"/>
    <property type="match status" value="1"/>
</dbReference>
<dbReference type="InterPro" id="IPR052158">
    <property type="entry name" value="INH-QAR"/>
</dbReference>
<dbReference type="EMBL" id="CP036532">
    <property type="protein sequence ID" value="QBK31672.1"/>
    <property type="molecule type" value="Genomic_DNA"/>
</dbReference>
<dbReference type="GO" id="GO:0043565">
    <property type="term" value="F:sequence-specific DNA binding"/>
    <property type="evidence" value="ECO:0007669"/>
    <property type="project" value="InterPro"/>
</dbReference>
<dbReference type="Proteomes" id="UP000293719">
    <property type="component" value="Chromosome"/>
</dbReference>
<protein>
    <submittedName>
        <fullName evidence="5">Helix-turn-helix domain-containing protein</fullName>
    </submittedName>
</protein>
<gene>
    <name evidence="5" type="ORF">E0E05_14305</name>
</gene>
<dbReference type="Pfam" id="PF12833">
    <property type="entry name" value="HTH_18"/>
    <property type="match status" value="1"/>
</dbReference>
<dbReference type="KEGG" id="rpod:E0E05_14305"/>
<dbReference type="RefSeq" id="WP_131617327.1">
    <property type="nucleotide sequence ID" value="NZ_CP036532.1"/>
</dbReference>
<evidence type="ECO:0000256" key="3">
    <source>
        <dbReference type="ARBA" id="ARBA00023163"/>
    </source>
</evidence>
<organism evidence="5 6">
    <name type="scientific">Roseitalea porphyridii</name>
    <dbReference type="NCBI Taxonomy" id="1852022"/>
    <lineage>
        <taxon>Bacteria</taxon>
        <taxon>Pseudomonadati</taxon>
        <taxon>Pseudomonadota</taxon>
        <taxon>Alphaproteobacteria</taxon>
        <taxon>Hyphomicrobiales</taxon>
        <taxon>Ahrensiaceae</taxon>
        <taxon>Roseitalea</taxon>
    </lineage>
</organism>
<evidence type="ECO:0000256" key="2">
    <source>
        <dbReference type="ARBA" id="ARBA00023125"/>
    </source>
</evidence>